<proteinExistence type="predicted"/>
<reference evidence="1 2" key="1">
    <citation type="submission" date="2020-07" db="EMBL/GenBank/DDBJ databases">
        <title>Comparative genomics of pyrophilous fungi reveals a link between fire events and developmental genes.</title>
        <authorList>
            <consortium name="DOE Joint Genome Institute"/>
            <person name="Steindorff A.S."/>
            <person name="Carver A."/>
            <person name="Calhoun S."/>
            <person name="Stillman K."/>
            <person name="Liu H."/>
            <person name="Lipzen A."/>
            <person name="Pangilinan J."/>
            <person name="Labutti K."/>
            <person name="Bruns T.D."/>
            <person name="Grigoriev I.V."/>
        </authorList>
    </citation>
    <scope>NUCLEOTIDE SEQUENCE [LARGE SCALE GENOMIC DNA]</scope>
    <source>
        <strain evidence="1 2">CBS 144469</strain>
    </source>
</reference>
<name>A0A8H6I8Y9_9AGAR</name>
<keyword evidence="2" id="KW-1185">Reference proteome</keyword>
<dbReference type="AlphaFoldDB" id="A0A8H6I8Y9"/>
<gene>
    <name evidence="1" type="ORF">DFP72DRAFT_31799</name>
</gene>
<protein>
    <submittedName>
        <fullName evidence="1">Uncharacterized protein</fullName>
    </submittedName>
</protein>
<dbReference type="EMBL" id="JACGCI010000010">
    <property type="protein sequence ID" value="KAF6761110.1"/>
    <property type="molecule type" value="Genomic_DNA"/>
</dbReference>
<evidence type="ECO:0000313" key="1">
    <source>
        <dbReference type="EMBL" id="KAF6761110.1"/>
    </source>
</evidence>
<dbReference type="Proteomes" id="UP000521943">
    <property type="component" value="Unassembled WGS sequence"/>
</dbReference>
<sequence>MNLQKRIIVGPILLLCAVLPLYRGLKSLHATITALKEEVDGKVETIKRLEAEIENKGYITRDLQAEAQELRERLSCAFLAAKQEGIRRAFDWQAKLTFKKS</sequence>
<organism evidence="1 2">
    <name type="scientific">Ephemerocybe angulata</name>
    <dbReference type="NCBI Taxonomy" id="980116"/>
    <lineage>
        <taxon>Eukaryota</taxon>
        <taxon>Fungi</taxon>
        <taxon>Dikarya</taxon>
        <taxon>Basidiomycota</taxon>
        <taxon>Agaricomycotina</taxon>
        <taxon>Agaricomycetes</taxon>
        <taxon>Agaricomycetidae</taxon>
        <taxon>Agaricales</taxon>
        <taxon>Agaricineae</taxon>
        <taxon>Psathyrellaceae</taxon>
        <taxon>Ephemerocybe</taxon>
    </lineage>
</organism>
<comment type="caution">
    <text evidence="1">The sequence shown here is derived from an EMBL/GenBank/DDBJ whole genome shotgun (WGS) entry which is preliminary data.</text>
</comment>
<evidence type="ECO:0000313" key="2">
    <source>
        <dbReference type="Proteomes" id="UP000521943"/>
    </source>
</evidence>
<accession>A0A8H6I8Y9</accession>